<dbReference type="Proteomes" id="UP000006242">
    <property type="component" value="Unassembled WGS sequence"/>
</dbReference>
<sequence length="91" mass="10317">MEPWHERHQRSRSLCTLLLILILVMALAGCNDDNDSDVTRTPVAEDGQNDGPDDTEATNSFTLAVLPDTQKYSRYSSERFDAQTRSVFRAR</sequence>
<feature type="compositionally biased region" description="Acidic residues" evidence="1">
    <location>
        <begin position="47"/>
        <end position="56"/>
    </location>
</feature>
<proteinExistence type="predicted"/>
<dbReference type="OrthoDB" id="9773411at2"/>
<evidence type="ECO:0000256" key="2">
    <source>
        <dbReference type="SAM" id="SignalP"/>
    </source>
</evidence>
<keyword evidence="3" id="KW-0449">Lipoprotein</keyword>
<protein>
    <submittedName>
        <fullName evidence="3">Membrane lipoprotein</fullName>
    </submittedName>
</protein>
<feature type="region of interest" description="Disordered" evidence="1">
    <location>
        <begin position="34"/>
        <end position="61"/>
    </location>
</feature>
<dbReference type="AlphaFoldDB" id="U2FTG0"/>
<gene>
    <name evidence="3" type="ORF">SSPSH_001883</name>
</gene>
<evidence type="ECO:0000313" key="4">
    <source>
        <dbReference type="Proteomes" id="UP000006242"/>
    </source>
</evidence>
<name>U2FTG0_9GAMM</name>
<dbReference type="RefSeq" id="WP_006914873.1">
    <property type="nucleotide sequence ID" value="NZ_AFNV02000011.1"/>
</dbReference>
<comment type="caution">
    <text evidence="3">The sequence shown here is derived from an EMBL/GenBank/DDBJ whole genome shotgun (WGS) entry which is preliminary data.</text>
</comment>
<keyword evidence="2" id="KW-0732">Signal</keyword>
<accession>U2FTG0</accession>
<feature type="chain" id="PRO_5004627959" evidence="2">
    <location>
        <begin position="29"/>
        <end position="91"/>
    </location>
</feature>
<reference evidence="3 4" key="1">
    <citation type="journal article" date="2011" name="J. Bacteriol.">
        <title>Genome sequence of Salinisphaera shabanensis, a gammaproteobacterium from the harsh, variable environment of the brine-seawater interface of the Shaban Deep in the Red Sea.</title>
        <authorList>
            <person name="Antunes A."/>
            <person name="Alam I."/>
            <person name="Bajic V.B."/>
            <person name="Stingl U."/>
        </authorList>
    </citation>
    <scope>NUCLEOTIDE SEQUENCE [LARGE SCALE GENOMIC DNA]</scope>
    <source>
        <strain evidence="3 4">E1L3A</strain>
    </source>
</reference>
<feature type="signal peptide" evidence="2">
    <location>
        <begin position="1"/>
        <end position="28"/>
    </location>
</feature>
<dbReference type="PROSITE" id="PS51257">
    <property type="entry name" value="PROKAR_LIPOPROTEIN"/>
    <property type="match status" value="1"/>
</dbReference>
<keyword evidence="4" id="KW-1185">Reference proteome</keyword>
<evidence type="ECO:0000313" key="3">
    <source>
        <dbReference type="EMBL" id="ERJ19274.1"/>
    </source>
</evidence>
<dbReference type="EMBL" id="AFNV02000011">
    <property type="protein sequence ID" value="ERJ19274.1"/>
    <property type="molecule type" value="Genomic_DNA"/>
</dbReference>
<reference evidence="3 4" key="2">
    <citation type="journal article" date="2013" name="PLoS ONE">
        <title>INDIGO - INtegrated Data Warehouse of MIcrobial GenOmes with Examples from the Red Sea Extremophiles.</title>
        <authorList>
            <person name="Alam I."/>
            <person name="Antunes A."/>
            <person name="Kamau A.A."/>
            <person name="Ba Alawi W."/>
            <person name="Kalkatawi M."/>
            <person name="Stingl U."/>
            <person name="Bajic V.B."/>
        </authorList>
    </citation>
    <scope>NUCLEOTIDE SEQUENCE [LARGE SCALE GENOMIC DNA]</scope>
    <source>
        <strain evidence="3 4">E1L3A</strain>
    </source>
</reference>
<dbReference type="eggNOG" id="COG1409">
    <property type="taxonomic scope" value="Bacteria"/>
</dbReference>
<organism evidence="3 4">
    <name type="scientific">Salinisphaera shabanensis E1L3A</name>
    <dbReference type="NCBI Taxonomy" id="1033802"/>
    <lineage>
        <taxon>Bacteria</taxon>
        <taxon>Pseudomonadati</taxon>
        <taxon>Pseudomonadota</taxon>
        <taxon>Gammaproteobacteria</taxon>
        <taxon>Salinisphaerales</taxon>
        <taxon>Salinisphaeraceae</taxon>
        <taxon>Salinisphaera</taxon>
    </lineage>
</organism>
<evidence type="ECO:0000256" key="1">
    <source>
        <dbReference type="SAM" id="MobiDB-lite"/>
    </source>
</evidence>